<feature type="region of interest" description="Disordered" evidence="1">
    <location>
        <begin position="64"/>
        <end position="108"/>
    </location>
</feature>
<dbReference type="InterPro" id="IPR025676">
    <property type="entry name" value="Clr5_dom"/>
</dbReference>
<comment type="caution">
    <text evidence="3">The sequence shown here is derived from an EMBL/GenBank/DDBJ whole genome shotgun (WGS) entry which is preliminary data.</text>
</comment>
<evidence type="ECO:0000313" key="4">
    <source>
        <dbReference type="Proteomes" id="UP001201980"/>
    </source>
</evidence>
<reference evidence="3" key="1">
    <citation type="submission" date="2022-07" db="EMBL/GenBank/DDBJ databases">
        <title>Draft genome sequence of Zalerion maritima ATCC 34329, a (micro)plastics degrading marine fungus.</title>
        <authorList>
            <person name="Paco A."/>
            <person name="Goncalves M.F.M."/>
            <person name="Rocha-Santos T.A.P."/>
            <person name="Alves A."/>
        </authorList>
    </citation>
    <scope>NUCLEOTIDE SEQUENCE</scope>
    <source>
        <strain evidence="3">ATCC 34329</strain>
    </source>
</reference>
<proteinExistence type="predicted"/>
<feature type="compositionally biased region" description="Polar residues" evidence="1">
    <location>
        <begin position="221"/>
        <end position="236"/>
    </location>
</feature>
<feature type="region of interest" description="Disordered" evidence="1">
    <location>
        <begin position="131"/>
        <end position="178"/>
    </location>
</feature>
<dbReference type="EMBL" id="JAKWBI020000889">
    <property type="protein sequence ID" value="KAJ2892111.1"/>
    <property type="molecule type" value="Genomic_DNA"/>
</dbReference>
<evidence type="ECO:0000313" key="3">
    <source>
        <dbReference type="EMBL" id="KAJ2892111.1"/>
    </source>
</evidence>
<accession>A0AAD5RFI9</accession>
<feature type="region of interest" description="Disordered" evidence="1">
    <location>
        <begin position="473"/>
        <end position="540"/>
    </location>
</feature>
<dbReference type="Proteomes" id="UP001201980">
    <property type="component" value="Unassembled WGS sequence"/>
</dbReference>
<dbReference type="AlphaFoldDB" id="A0AAD5RFI9"/>
<evidence type="ECO:0000259" key="2">
    <source>
        <dbReference type="Pfam" id="PF14420"/>
    </source>
</evidence>
<dbReference type="PANTHER" id="PTHR38166:SF1">
    <property type="entry name" value="C2H2-TYPE DOMAIN-CONTAINING PROTEIN"/>
    <property type="match status" value="1"/>
</dbReference>
<feature type="region of interest" description="Disordered" evidence="1">
    <location>
        <begin position="212"/>
        <end position="269"/>
    </location>
</feature>
<name>A0AAD5RFI9_9PEZI</name>
<sequence>MVKPWGEHKHPMHSLYFEQGQSLDKLMDTMRKEHGFIASERTYRLQFKKWGWYKYSKNKARYTHSPQDLEEETSTQAQDITSPGREIPETGRPASENTSDRDVGGKASRTYGWQFREGHWYKVLDEEIKTGTQQITTPKRPMPEPRNLSNKSTLGWDAGAGDSETDDSGSRPMTDFCDEDLLPPDHFLQSMLPDVSRDGLKSFWRWHPEVKDAVSHHRTSQKGTMKATDSATGQSSLRRKRGGNDETDGEDDKEHGGGKRQKRSSSRTDLMDAGQPLFACCFYKRNGVKYADCVRRSTWKRVRDVKYHMIRKHMKPLYCFVCNEVFDRDGDRIDHMRSRVCADGTYPEPEGISEEQRQRLDQRLEKRKTQAEQWFGLWDILFPGQPRPLSPYPQGIIPEVATMFRAHWRRHGDQIAASHLAGHPALSWQNPNEERDLRSFVATAFQRILDELIDQVQSAAAIADKVDDVSSDLNTNTLLNGPAVRHPINPQPESRSATGPQSNTDSAHRGHELSREECMKSTGSRSQDQSELKGQPLSEK</sequence>
<protein>
    <recommendedName>
        <fullName evidence="2">Clr5 domain-containing protein</fullName>
    </recommendedName>
</protein>
<feature type="compositionally biased region" description="Basic and acidic residues" evidence="1">
    <location>
        <begin position="506"/>
        <end position="519"/>
    </location>
</feature>
<evidence type="ECO:0000256" key="1">
    <source>
        <dbReference type="SAM" id="MobiDB-lite"/>
    </source>
</evidence>
<gene>
    <name evidence="3" type="ORF">MKZ38_010227</name>
</gene>
<feature type="domain" description="Clr5" evidence="2">
    <location>
        <begin position="1"/>
        <end position="54"/>
    </location>
</feature>
<feature type="compositionally biased region" description="Polar residues" evidence="1">
    <location>
        <begin position="491"/>
        <end position="505"/>
    </location>
</feature>
<dbReference type="Pfam" id="PF14420">
    <property type="entry name" value="Clr5"/>
    <property type="match status" value="1"/>
</dbReference>
<dbReference type="PANTHER" id="PTHR38166">
    <property type="entry name" value="C2H2-TYPE DOMAIN-CONTAINING PROTEIN-RELATED"/>
    <property type="match status" value="1"/>
</dbReference>
<keyword evidence="4" id="KW-1185">Reference proteome</keyword>
<organism evidence="3 4">
    <name type="scientific">Zalerion maritima</name>
    <dbReference type="NCBI Taxonomy" id="339359"/>
    <lineage>
        <taxon>Eukaryota</taxon>
        <taxon>Fungi</taxon>
        <taxon>Dikarya</taxon>
        <taxon>Ascomycota</taxon>
        <taxon>Pezizomycotina</taxon>
        <taxon>Sordariomycetes</taxon>
        <taxon>Lulworthiomycetidae</taxon>
        <taxon>Lulworthiales</taxon>
        <taxon>Lulworthiaceae</taxon>
        <taxon>Zalerion</taxon>
    </lineage>
</organism>